<evidence type="ECO:0000256" key="1">
    <source>
        <dbReference type="SAM" id="MobiDB-lite"/>
    </source>
</evidence>
<feature type="region of interest" description="Disordered" evidence="1">
    <location>
        <begin position="232"/>
        <end position="260"/>
    </location>
</feature>
<evidence type="ECO:0008006" key="4">
    <source>
        <dbReference type="Google" id="ProtNLM"/>
    </source>
</evidence>
<name>A0A1G8R0Z4_9NOCA</name>
<gene>
    <name evidence="2" type="ORF">SAMN05444695_11666</name>
</gene>
<dbReference type="AlphaFoldDB" id="A0A1G8R0Z4"/>
<organism evidence="2 3">
    <name type="scientific">Rhodococcus triatomae</name>
    <dbReference type="NCBI Taxonomy" id="300028"/>
    <lineage>
        <taxon>Bacteria</taxon>
        <taxon>Bacillati</taxon>
        <taxon>Actinomycetota</taxon>
        <taxon>Actinomycetes</taxon>
        <taxon>Mycobacteriales</taxon>
        <taxon>Nocardiaceae</taxon>
        <taxon>Rhodococcus</taxon>
    </lineage>
</organism>
<sequence>MSVSSRVVPLVLDGLDALSLHVRRCVFWEMEPAAVISSREFYDPEFEKEAWLSMVMLEWGTCGQVVSVDGRPAGSALYAPPRMVPRAQLFPTSPVSADAVLLTSLHVDPAGDAQDLGSALVHAVVGDLIRRGVRALEAFGYRRTASEPEVGEIEEGGPVASATAALACSDRDCMIDANFLEEFGFEEIAPHHRYPRFRLELHRDHEWKEDVEAALFQLLEAAALTIETSQPRTPVGVSATSAGRTVSRRSTARTRAARRR</sequence>
<accession>A0A1G8R0Z4</accession>
<proteinExistence type="predicted"/>
<dbReference type="Gene3D" id="3.40.630.30">
    <property type="match status" value="1"/>
</dbReference>
<evidence type="ECO:0000313" key="2">
    <source>
        <dbReference type="EMBL" id="SDJ10235.1"/>
    </source>
</evidence>
<protein>
    <recommendedName>
        <fullName evidence="4">GNAT family N-acetyltransferase</fullName>
    </recommendedName>
</protein>
<feature type="compositionally biased region" description="Basic residues" evidence="1">
    <location>
        <begin position="246"/>
        <end position="260"/>
    </location>
</feature>
<dbReference type="InterPro" id="IPR016181">
    <property type="entry name" value="Acyl_CoA_acyltransferase"/>
</dbReference>
<dbReference type="SUPFAM" id="SSF55729">
    <property type="entry name" value="Acyl-CoA N-acyltransferases (Nat)"/>
    <property type="match status" value="1"/>
</dbReference>
<dbReference type="RefSeq" id="WP_072739697.1">
    <property type="nucleotide sequence ID" value="NZ_CP048813.1"/>
</dbReference>
<reference evidence="2 3" key="1">
    <citation type="submission" date="2016-10" db="EMBL/GenBank/DDBJ databases">
        <authorList>
            <person name="de Groot N.N."/>
        </authorList>
    </citation>
    <scope>NUCLEOTIDE SEQUENCE [LARGE SCALE GENOMIC DNA]</scope>
    <source>
        <strain evidence="2 3">DSM 44892</strain>
    </source>
</reference>
<dbReference type="EMBL" id="FNDN01000016">
    <property type="protein sequence ID" value="SDJ10235.1"/>
    <property type="molecule type" value="Genomic_DNA"/>
</dbReference>
<keyword evidence="3" id="KW-1185">Reference proteome</keyword>
<dbReference type="Proteomes" id="UP000183263">
    <property type="component" value="Unassembled WGS sequence"/>
</dbReference>
<evidence type="ECO:0000313" key="3">
    <source>
        <dbReference type="Proteomes" id="UP000183263"/>
    </source>
</evidence>